<evidence type="ECO:0000256" key="1">
    <source>
        <dbReference type="ARBA" id="ARBA00022679"/>
    </source>
</evidence>
<keyword evidence="1 4" id="KW-0808">Transferase</keyword>
<dbReference type="Proteomes" id="UP000325182">
    <property type="component" value="Unassembled WGS sequence"/>
</dbReference>
<dbReference type="SUPFAM" id="SSF55729">
    <property type="entry name" value="Acyl-CoA N-acyltransferases (Nat)"/>
    <property type="match status" value="2"/>
</dbReference>
<organism evidence="4 5">
    <name type="scientific">Rossellomorea vietnamensis</name>
    <dbReference type="NCBI Taxonomy" id="218284"/>
    <lineage>
        <taxon>Bacteria</taxon>
        <taxon>Bacillati</taxon>
        <taxon>Bacillota</taxon>
        <taxon>Bacilli</taxon>
        <taxon>Bacillales</taxon>
        <taxon>Bacillaceae</taxon>
        <taxon>Rossellomorea</taxon>
    </lineage>
</organism>
<dbReference type="PANTHER" id="PTHR43072:SF23">
    <property type="entry name" value="UPF0039 PROTEIN C11D3.02C"/>
    <property type="match status" value="1"/>
</dbReference>
<gene>
    <name evidence="4" type="ORF">FZC84_15240</name>
</gene>
<dbReference type="InterPro" id="IPR016181">
    <property type="entry name" value="Acyl_CoA_acyltransferase"/>
</dbReference>
<evidence type="ECO:0000259" key="3">
    <source>
        <dbReference type="PROSITE" id="PS51186"/>
    </source>
</evidence>
<evidence type="ECO:0000256" key="2">
    <source>
        <dbReference type="ARBA" id="ARBA00023315"/>
    </source>
</evidence>
<comment type="caution">
    <text evidence="4">The sequence shown here is derived from an EMBL/GenBank/DDBJ whole genome shotgun (WGS) entry which is preliminary data.</text>
</comment>
<proteinExistence type="predicted"/>
<evidence type="ECO:0000313" key="4">
    <source>
        <dbReference type="EMBL" id="TYR98264.1"/>
    </source>
</evidence>
<accession>A0A5D4M8K3</accession>
<protein>
    <submittedName>
        <fullName evidence="4">GNAT family N-acetyltransferase</fullName>
    </submittedName>
</protein>
<dbReference type="InterPro" id="IPR000182">
    <property type="entry name" value="GNAT_dom"/>
</dbReference>
<keyword evidence="2" id="KW-0012">Acyltransferase</keyword>
<dbReference type="RefSeq" id="WP_148954464.1">
    <property type="nucleotide sequence ID" value="NZ_VTEG01000012.1"/>
</dbReference>
<dbReference type="GO" id="GO:0016747">
    <property type="term" value="F:acyltransferase activity, transferring groups other than amino-acyl groups"/>
    <property type="evidence" value="ECO:0007669"/>
    <property type="project" value="InterPro"/>
</dbReference>
<dbReference type="PANTHER" id="PTHR43072">
    <property type="entry name" value="N-ACETYLTRANSFERASE"/>
    <property type="match status" value="1"/>
</dbReference>
<dbReference type="AlphaFoldDB" id="A0A5D4M8K3"/>
<dbReference type="CDD" id="cd04301">
    <property type="entry name" value="NAT_SF"/>
    <property type="match status" value="1"/>
</dbReference>
<evidence type="ECO:0000313" key="5">
    <source>
        <dbReference type="Proteomes" id="UP000325182"/>
    </source>
</evidence>
<sequence>MTILKMRAMNEGEVDSVAEFISHLNRDKASHIGYCGQDSKEIANSIRNDITDLSYMDSFLVAYDQDELVAVVGFDADIENNSAEIWGPFFKEFHVGVIHSMWNRMIELIPDQVHNLSMFPNKENVNVLTLAEELGFVQKSVQTILSFDRKDMGQVSGEPFQEIIPEYYSAMKELHNKILPESYYNSSQIIERMNHYNKVMITSEGGRLTGYIYAEAEPEFGEASLEFFAVDESARGKGIGARLISQALNWLFSFDSMHSVTLCVDSANEKALRLYTKVGFKKEHELVYLIKNSK</sequence>
<name>A0A5D4M8K3_9BACI</name>
<dbReference type="EMBL" id="VTEG01000012">
    <property type="protein sequence ID" value="TYR98264.1"/>
    <property type="molecule type" value="Genomic_DNA"/>
</dbReference>
<reference evidence="4 5" key="1">
    <citation type="submission" date="2019-08" db="EMBL/GenBank/DDBJ databases">
        <title>Bacillus genomes from the desert of Cuatro Cienegas, Coahuila.</title>
        <authorList>
            <person name="Olmedo-Alvarez G."/>
        </authorList>
    </citation>
    <scope>NUCLEOTIDE SEQUENCE [LARGE SCALE GENOMIC DNA]</scope>
    <source>
        <strain evidence="4 5">CH128b_4D</strain>
    </source>
</reference>
<dbReference type="PROSITE" id="PS51186">
    <property type="entry name" value="GNAT"/>
    <property type="match status" value="1"/>
</dbReference>
<dbReference type="Gene3D" id="3.40.630.30">
    <property type="match status" value="2"/>
</dbReference>
<feature type="domain" description="N-acetyltransferase" evidence="3">
    <location>
        <begin position="158"/>
        <end position="294"/>
    </location>
</feature>
<dbReference type="Pfam" id="PF00583">
    <property type="entry name" value="Acetyltransf_1"/>
    <property type="match status" value="1"/>
</dbReference>